<name>A0A6M3K877_9ZZZZ</name>
<gene>
    <name evidence="1" type="ORF">MM415A01183_0017</name>
    <name evidence="2" type="ORF">MM415B03397_0017</name>
</gene>
<accession>A0A6M3K877</accession>
<dbReference type="AlphaFoldDB" id="A0A6M3K877"/>
<dbReference type="EMBL" id="MT142980">
    <property type="protein sequence ID" value="QJA91344.1"/>
    <property type="molecule type" value="Genomic_DNA"/>
</dbReference>
<reference evidence="1" key="1">
    <citation type="submission" date="2020-03" db="EMBL/GenBank/DDBJ databases">
        <title>The deep terrestrial virosphere.</title>
        <authorList>
            <person name="Holmfeldt K."/>
            <person name="Nilsson E."/>
            <person name="Simone D."/>
            <person name="Lopez-Fernandez M."/>
            <person name="Wu X."/>
            <person name="de Brujin I."/>
            <person name="Lundin D."/>
            <person name="Andersson A."/>
            <person name="Bertilsson S."/>
            <person name="Dopson M."/>
        </authorList>
    </citation>
    <scope>NUCLEOTIDE SEQUENCE</scope>
    <source>
        <strain evidence="1">MM415A01183</strain>
        <strain evidence="2">MM415B03397</strain>
    </source>
</reference>
<organism evidence="1">
    <name type="scientific">viral metagenome</name>
    <dbReference type="NCBI Taxonomy" id="1070528"/>
    <lineage>
        <taxon>unclassified sequences</taxon>
        <taxon>metagenomes</taxon>
        <taxon>organismal metagenomes</taxon>
    </lineage>
</organism>
<evidence type="ECO:0000313" key="1">
    <source>
        <dbReference type="EMBL" id="QJA77931.1"/>
    </source>
</evidence>
<evidence type="ECO:0000313" key="2">
    <source>
        <dbReference type="EMBL" id="QJA91344.1"/>
    </source>
</evidence>
<proteinExistence type="predicted"/>
<sequence length="167" mass="18219">MGKKSVDHHLDKATRDVAIYQMHLDHKPYTEIARLAGLSKSRIGQILSDPARIRSVAESTAAANYGNLPLAATRLKEIIATGTHKDAVAAIKLLYEATGIKQAHTTNSNVIQVLQQVFAGSEGHISHQAQATIQDLFAIRHKIMQVADTTEVIDIEAVEDEDDEGED</sequence>
<dbReference type="EMBL" id="MT142310">
    <property type="protein sequence ID" value="QJA77931.1"/>
    <property type="molecule type" value="Genomic_DNA"/>
</dbReference>
<protein>
    <submittedName>
        <fullName evidence="1">Uncharacterized protein</fullName>
    </submittedName>
</protein>